<reference evidence="1 2" key="1">
    <citation type="submission" date="2024-07" db="EMBL/GenBank/DDBJ databases">
        <title>Section-level genome sequencing and comparative genomics of Aspergillus sections Usti and Cavernicolus.</title>
        <authorList>
            <consortium name="Lawrence Berkeley National Laboratory"/>
            <person name="Nybo J.L."/>
            <person name="Vesth T.C."/>
            <person name="Theobald S."/>
            <person name="Frisvad J.C."/>
            <person name="Larsen T.O."/>
            <person name="Kjaerboelling I."/>
            <person name="Rothschild-Mancinelli K."/>
            <person name="Lyhne E.K."/>
            <person name="Kogle M.E."/>
            <person name="Barry K."/>
            <person name="Clum A."/>
            <person name="Na H."/>
            <person name="Ledsgaard L."/>
            <person name="Lin J."/>
            <person name="Lipzen A."/>
            <person name="Kuo A."/>
            <person name="Riley R."/>
            <person name="Mondo S."/>
            <person name="Labutti K."/>
            <person name="Haridas S."/>
            <person name="Pangalinan J."/>
            <person name="Salamov A.A."/>
            <person name="Simmons B.A."/>
            <person name="Magnuson J.K."/>
            <person name="Chen J."/>
            <person name="Drula E."/>
            <person name="Henrissat B."/>
            <person name="Wiebenga A."/>
            <person name="Lubbers R.J."/>
            <person name="Gomes A.C."/>
            <person name="Makela M.R."/>
            <person name="Stajich J."/>
            <person name="Grigoriev I.V."/>
            <person name="Mortensen U.H."/>
            <person name="De Vries R.P."/>
            <person name="Baker S.E."/>
            <person name="Andersen M.R."/>
        </authorList>
    </citation>
    <scope>NUCLEOTIDE SEQUENCE [LARGE SCALE GENOMIC DNA]</scope>
    <source>
        <strain evidence="1 2">CBS 123904</strain>
    </source>
</reference>
<accession>A0ABR4KC57</accession>
<dbReference type="EMBL" id="JBFXLU010000041">
    <property type="protein sequence ID" value="KAL2849871.1"/>
    <property type="molecule type" value="Genomic_DNA"/>
</dbReference>
<evidence type="ECO:0000313" key="1">
    <source>
        <dbReference type="EMBL" id="KAL2849871.1"/>
    </source>
</evidence>
<sequence length="165" mass="18500">MVGSNSSPLASHREERITKHCSICSSRKVITPYYYDDAPKNTDGALRYRHPCPQTCKRSPAYNPPLLQHNADIDINMVHHLKINIGSRTYNQRRANSQITAGISITRFNASAVCAGTRIHHRSSCEGGVELSRFPPRSSLCSLPSMFRIVLPCDSTSWMLPYLLI</sequence>
<proteinExistence type="predicted"/>
<comment type="caution">
    <text evidence="1">The sequence shown here is derived from an EMBL/GenBank/DDBJ whole genome shotgun (WGS) entry which is preliminary data.</text>
</comment>
<name>A0ABR4KC57_9EURO</name>
<evidence type="ECO:0000313" key="2">
    <source>
        <dbReference type="Proteomes" id="UP001610446"/>
    </source>
</evidence>
<gene>
    <name evidence="1" type="ORF">BJY01DRAFT_210430</name>
</gene>
<dbReference type="Proteomes" id="UP001610446">
    <property type="component" value="Unassembled WGS sequence"/>
</dbReference>
<keyword evidence="2" id="KW-1185">Reference proteome</keyword>
<organism evidence="1 2">
    <name type="scientific">Aspergillus pseudoustus</name>
    <dbReference type="NCBI Taxonomy" id="1810923"/>
    <lineage>
        <taxon>Eukaryota</taxon>
        <taxon>Fungi</taxon>
        <taxon>Dikarya</taxon>
        <taxon>Ascomycota</taxon>
        <taxon>Pezizomycotina</taxon>
        <taxon>Eurotiomycetes</taxon>
        <taxon>Eurotiomycetidae</taxon>
        <taxon>Eurotiales</taxon>
        <taxon>Aspergillaceae</taxon>
        <taxon>Aspergillus</taxon>
        <taxon>Aspergillus subgen. Nidulantes</taxon>
    </lineage>
</organism>
<protein>
    <submittedName>
        <fullName evidence="1">Uncharacterized protein</fullName>
    </submittedName>
</protein>